<dbReference type="Proteomes" id="UP001292094">
    <property type="component" value="Unassembled WGS sequence"/>
</dbReference>
<dbReference type="EMBL" id="JAWZYT010000148">
    <property type="protein sequence ID" value="KAK4327490.1"/>
    <property type="molecule type" value="Genomic_DNA"/>
</dbReference>
<sequence>MREESATAMSVAQKKSVTSVISLQRQQPETKIENWVCKGAYTEKAGSPALVTRADLPQQFTHTKGPIRQPPQSQRNPTDQHLQQIVLVHGESTRGQWPMAKIVSQDVMVISLPPQSCCVVVRLAVHLTSYIAWKHRQKWLRIKGFVKLQVLTLIWVPQERQVIDVSL</sequence>
<name>A0AAE1QJE0_9EUCA</name>
<comment type="caution">
    <text evidence="1">The sequence shown here is derived from an EMBL/GenBank/DDBJ whole genome shotgun (WGS) entry which is preliminary data.</text>
</comment>
<protein>
    <recommendedName>
        <fullName evidence="3">DUF5641 domain-containing protein</fullName>
    </recommendedName>
</protein>
<accession>A0AAE1QJE0</accession>
<proteinExistence type="predicted"/>
<keyword evidence="2" id="KW-1185">Reference proteome</keyword>
<gene>
    <name evidence="1" type="ORF">Pmani_002046</name>
</gene>
<evidence type="ECO:0000313" key="2">
    <source>
        <dbReference type="Proteomes" id="UP001292094"/>
    </source>
</evidence>
<organism evidence="1 2">
    <name type="scientific">Petrolisthes manimaculis</name>
    <dbReference type="NCBI Taxonomy" id="1843537"/>
    <lineage>
        <taxon>Eukaryota</taxon>
        <taxon>Metazoa</taxon>
        <taxon>Ecdysozoa</taxon>
        <taxon>Arthropoda</taxon>
        <taxon>Crustacea</taxon>
        <taxon>Multicrustacea</taxon>
        <taxon>Malacostraca</taxon>
        <taxon>Eumalacostraca</taxon>
        <taxon>Eucarida</taxon>
        <taxon>Decapoda</taxon>
        <taxon>Pleocyemata</taxon>
        <taxon>Anomura</taxon>
        <taxon>Galatheoidea</taxon>
        <taxon>Porcellanidae</taxon>
        <taxon>Petrolisthes</taxon>
    </lineage>
</organism>
<dbReference type="AlphaFoldDB" id="A0AAE1QJE0"/>
<evidence type="ECO:0000313" key="1">
    <source>
        <dbReference type="EMBL" id="KAK4327490.1"/>
    </source>
</evidence>
<evidence type="ECO:0008006" key="3">
    <source>
        <dbReference type="Google" id="ProtNLM"/>
    </source>
</evidence>
<reference evidence="1" key="1">
    <citation type="submission" date="2023-11" db="EMBL/GenBank/DDBJ databases">
        <title>Genome assemblies of two species of porcelain crab, Petrolisthes cinctipes and Petrolisthes manimaculis (Anomura: Porcellanidae).</title>
        <authorList>
            <person name="Angst P."/>
        </authorList>
    </citation>
    <scope>NUCLEOTIDE SEQUENCE</scope>
    <source>
        <strain evidence="1">PB745_02</strain>
        <tissue evidence="1">Gill</tissue>
    </source>
</reference>